<dbReference type="EMBL" id="CP106738">
    <property type="protein sequence ID" value="UXX84643.1"/>
    <property type="molecule type" value="Genomic_DNA"/>
</dbReference>
<keyword evidence="3" id="KW-1185">Reference proteome</keyword>
<protein>
    <submittedName>
        <fullName evidence="2">Ubiquinone biosynthesis methyltransferase UbiE</fullName>
    </submittedName>
</protein>
<keyword evidence="1" id="KW-0812">Transmembrane</keyword>
<name>A0ABY6DI55_9RHOB</name>
<dbReference type="GO" id="GO:0032259">
    <property type="term" value="P:methylation"/>
    <property type="evidence" value="ECO:0007669"/>
    <property type="project" value="UniProtKB-KW"/>
</dbReference>
<sequence length="92" mass="9911">MTTHTLSCPPVDTTPAVAPARDRLTFAIKWAASMIQIFGYTATAFGWTPLNLYLFLVGVLGWFIVGVLWNDRAIMLIHVVALGAMLAGMSAG</sequence>
<reference evidence="2" key="1">
    <citation type="submission" date="2022-10" db="EMBL/GenBank/DDBJ databases">
        <title>Roseovarius pelagicus sp. nov., isolated from Arctic seawater.</title>
        <authorList>
            <person name="Hong Y.W."/>
            <person name="Hwang C.Y."/>
        </authorList>
    </citation>
    <scope>NUCLEOTIDE SEQUENCE</scope>
    <source>
        <strain evidence="2">HL-MP18</strain>
    </source>
</reference>
<accession>A0ABY6DI55</accession>
<evidence type="ECO:0000313" key="2">
    <source>
        <dbReference type="EMBL" id="UXX84643.1"/>
    </source>
</evidence>
<evidence type="ECO:0000256" key="1">
    <source>
        <dbReference type="SAM" id="Phobius"/>
    </source>
</evidence>
<evidence type="ECO:0000313" key="3">
    <source>
        <dbReference type="Proteomes" id="UP001064087"/>
    </source>
</evidence>
<organism evidence="2 3">
    <name type="scientific">Roseovarius pelagicus</name>
    <dbReference type="NCBI Taxonomy" id="2980108"/>
    <lineage>
        <taxon>Bacteria</taxon>
        <taxon>Pseudomonadati</taxon>
        <taxon>Pseudomonadota</taxon>
        <taxon>Alphaproteobacteria</taxon>
        <taxon>Rhodobacterales</taxon>
        <taxon>Roseobacteraceae</taxon>
        <taxon>Roseovarius</taxon>
    </lineage>
</organism>
<gene>
    <name evidence="2" type="ORF">N7U68_08410</name>
</gene>
<keyword evidence="1" id="KW-0472">Membrane</keyword>
<dbReference type="RefSeq" id="WP_263048819.1">
    <property type="nucleotide sequence ID" value="NZ_CP106738.1"/>
</dbReference>
<dbReference type="Proteomes" id="UP001064087">
    <property type="component" value="Chromosome"/>
</dbReference>
<keyword evidence="2" id="KW-0808">Transferase</keyword>
<proteinExistence type="predicted"/>
<keyword evidence="2" id="KW-0489">Methyltransferase</keyword>
<keyword evidence="1" id="KW-1133">Transmembrane helix</keyword>
<dbReference type="Pfam" id="PF20189">
    <property type="entry name" value="DUF6552"/>
    <property type="match status" value="1"/>
</dbReference>
<feature type="transmembrane region" description="Helical" evidence="1">
    <location>
        <begin position="74"/>
        <end position="91"/>
    </location>
</feature>
<dbReference type="InterPro" id="IPR046682">
    <property type="entry name" value="DUF6552"/>
</dbReference>
<keyword evidence="2" id="KW-0830">Ubiquinone</keyword>
<feature type="transmembrane region" description="Helical" evidence="1">
    <location>
        <begin position="50"/>
        <end position="69"/>
    </location>
</feature>
<dbReference type="GO" id="GO:0008168">
    <property type="term" value="F:methyltransferase activity"/>
    <property type="evidence" value="ECO:0007669"/>
    <property type="project" value="UniProtKB-KW"/>
</dbReference>